<comment type="caution">
    <text evidence="3">The sequence shown here is derived from an EMBL/GenBank/DDBJ whole genome shotgun (WGS) entry which is preliminary data.</text>
</comment>
<keyword evidence="3" id="KW-0012">Acyltransferase</keyword>
<feature type="transmembrane region" description="Helical" evidence="2">
    <location>
        <begin position="29"/>
        <end position="49"/>
    </location>
</feature>
<organism evidence="3 4">
    <name type="scientific">Cryomyces antarcticus</name>
    <dbReference type="NCBI Taxonomy" id="329879"/>
    <lineage>
        <taxon>Eukaryota</taxon>
        <taxon>Fungi</taxon>
        <taxon>Dikarya</taxon>
        <taxon>Ascomycota</taxon>
        <taxon>Pezizomycotina</taxon>
        <taxon>Dothideomycetes</taxon>
        <taxon>Dothideomycetes incertae sedis</taxon>
        <taxon>Cryomyces</taxon>
    </lineage>
</organism>
<dbReference type="EC" id="2.3.1.24" evidence="3"/>
<evidence type="ECO:0000256" key="2">
    <source>
        <dbReference type="SAM" id="Phobius"/>
    </source>
</evidence>
<evidence type="ECO:0000313" key="3">
    <source>
        <dbReference type="EMBL" id="KAK5252707.1"/>
    </source>
</evidence>
<feature type="compositionally biased region" description="Acidic residues" evidence="1">
    <location>
        <begin position="64"/>
        <end position="78"/>
    </location>
</feature>
<dbReference type="GO" id="GO:0050291">
    <property type="term" value="F:sphingosine N-acyltransferase activity"/>
    <property type="evidence" value="ECO:0007669"/>
    <property type="project" value="UniProtKB-EC"/>
</dbReference>
<reference evidence="3 4" key="1">
    <citation type="submission" date="2023-08" db="EMBL/GenBank/DDBJ databases">
        <title>Black Yeasts Isolated from many extreme environments.</title>
        <authorList>
            <person name="Coleine C."/>
            <person name="Stajich J.E."/>
            <person name="Selbmann L."/>
        </authorList>
    </citation>
    <scope>NUCLEOTIDE SEQUENCE [LARGE SCALE GENOMIC DNA]</scope>
    <source>
        <strain evidence="3 4">CCFEE 536</strain>
    </source>
</reference>
<evidence type="ECO:0000313" key="4">
    <source>
        <dbReference type="Proteomes" id="UP001357485"/>
    </source>
</evidence>
<dbReference type="EMBL" id="JAVRRA010009054">
    <property type="protein sequence ID" value="KAK5252707.1"/>
    <property type="molecule type" value="Genomic_DNA"/>
</dbReference>
<dbReference type="Proteomes" id="UP001357485">
    <property type="component" value="Unassembled WGS sequence"/>
</dbReference>
<keyword evidence="2" id="KW-1133">Transmembrane helix</keyword>
<keyword evidence="3" id="KW-0808">Transferase</keyword>
<keyword evidence="2" id="KW-0812">Transmembrane</keyword>
<keyword evidence="4" id="KW-1185">Reference proteome</keyword>
<name>A0ABR0LWK4_9PEZI</name>
<feature type="region of interest" description="Disordered" evidence="1">
    <location>
        <begin position="64"/>
        <end position="126"/>
    </location>
</feature>
<feature type="compositionally biased region" description="Basic and acidic residues" evidence="1">
    <location>
        <begin position="79"/>
        <end position="97"/>
    </location>
</feature>
<keyword evidence="2" id="KW-0472">Membrane</keyword>
<accession>A0ABR0LWK4</accession>
<evidence type="ECO:0000256" key="1">
    <source>
        <dbReference type="SAM" id="MobiDB-lite"/>
    </source>
</evidence>
<feature type="non-terminal residue" evidence="3">
    <location>
        <position position="1"/>
    </location>
</feature>
<protein>
    <submittedName>
        <fullName evidence="3">Sphingosine N-acyltransferase lag1</fullName>
        <ecNumber evidence="3">2.3.1.24</ecNumber>
    </submittedName>
</protein>
<sequence length="126" mass="14371">FHTVGPYTPRGEPIDWLAEQYKCWISQPVTFALLACLQAVNLFWLALIAKIAWRFVVTKAVDDERSEYEEEEEDEAEGEEKNVKALETEREEGEVKKGAPQVLLNGEPVEVGASPGLERRRRKGQR</sequence>
<proteinExistence type="predicted"/>
<gene>
    <name evidence="3" type="primary">LAG1_2</name>
    <name evidence="3" type="ORF">LTR16_005352</name>
</gene>